<dbReference type="InterPro" id="IPR006439">
    <property type="entry name" value="HAD-SF_hydro_IA"/>
</dbReference>
<sequence>MWIFTNTGEAPAERALELLGIKQYFQGILGADFMGDICKPQHEAFNKVLHHIDAEAESSVMFEDSLKNLVACQELGMATVFVTSEDPEQGVREIGADAQDVNALAEAVVNKCSLSELKSELPALWL</sequence>
<dbReference type="PANTHER" id="PTHR43434">
    <property type="entry name" value="PHOSPHOGLYCOLATE PHOSPHATASE"/>
    <property type="match status" value="1"/>
</dbReference>
<gene>
    <name evidence="1" type="ORF">POBO1169_LOCUS4569</name>
</gene>
<organism evidence="1">
    <name type="scientific">Pyramimonas obovata</name>
    <dbReference type="NCBI Taxonomy" id="1411642"/>
    <lineage>
        <taxon>Eukaryota</taxon>
        <taxon>Viridiplantae</taxon>
        <taxon>Chlorophyta</taxon>
        <taxon>Pyramimonadophyceae</taxon>
        <taxon>Pyramimonadales</taxon>
        <taxon>Pyramimonadaceae</taxon>
        <taxon>Pyramimonas</taxon>
        <taxon>Pyramimonas incertae sedis</taxon>
    </lineage>
</organism>
<dbReference type="InterPro" id="IPR023214">
    <property type="entry name" value="HAD_sf"/>
</dbReference>
<dbReference type="PANTHER" id="PTHR43434:SF1">
    <property type="entry name" value="PHOSPHOGLYCOLATE PHOSPHATASE"/>
    <property type="match status" value="1"/>
</dbReference>
<dbReference type="GO" id="GO:0006281">
    <property type="term" value="P:DNA repair"/>
    <property type="evidence" value="ECO:0007669"/>
    <property type="project" value="TreeGrafter"/>
</dbReference>
<dbReference type="InterPro" id="IPR036412">
    <property type="entry name" value="HAD-like_sf"/>
</dbReference>
<dbReference type="GO" id="GO:0008967">
    <property type="term" value="F:phosphoglycolate phosphatase activity"/>
    <property type="evidence" value="ECO:0007669"/>
    <property type="project" value="TreeGrafter"/>
</dbReference>
<dbReference type="SUPFAM" id="SSF56784">
    <property type="entry name" value="HAD-like"/>
    <property type="match status" value="1"/>
</dbReference>
<accession>A0A7S0N309</accession>
<dbReference type="NCBIfam" id="TIGR01509">
    <property type="entry name" value="HAD-SF-IA-v3"/>
    <property type="match status" value="1"/>
</dbReference>
<dbReference type="InterPro" id="IPR050155">
    <property type="entry name" value="HAD-like_hydrolase_sf"/>
</dbReference>
<dbReference type="AlphaFoldDB" id="A0A7S0N309"/>
<proteinExistence type="predicted"/>
<dbReference type="EMBL" id="HBFA01008701">
    <property type="protein sequence ID" value="CAD8656694.1"/>
    <property type="molecule type" value="Transcribed_RNA"/>
</dbReference>
<evidence type="ECO:0000313" key="1">
    <source>
        <dbReference type="EMBL" id="CAD8656694.1"/>
    </source>
</evidence>
<name>A0A7S0N309_9CHLO</name>
<dbReference type="InterPro" id="IPR041492">
    <property type="entry name" value="HAD_2"/>
</dbReference>
<protein>
    <submittedName>
        <fullName evidence="1">Uncharacterized protein</fullName>
    </submittedName>
</protein>
<reference evidence="1" key="1">
    <citation type="submission" date="2021-01" db="EMBL/GenBank/DDBJ databases">
        <authorList>
            <person name="Corre E."/>
            <person name="Pelletier E."/>
            <person name="Niang G."/>
            <person name="Scheremetjew M."/>
            <person name="Finn R."/>
            <person name="Kale V."/>
            <person name="Holt S."/>
            <person name="Cochrane G."/>
            <person name="Meng A."/>
            <person name="Brown T."/>
            <person name="Cohen L."/>
        </authorList>
    </citation>
    <scope>NUCLEOTIDE SEQUENCE</scope>
    <source>
        <strain evidence="1">CCMP722</strain>
    </source>
</reference>
<dbReference type="Gene3D" id="3.40.50.1000">
    <property type="entry name" value="HAD superfamily/HAD-like"/>
    <property type="match status" value="1"/>
</dbReference>
<dbReference type="Pfam" id="PF13419">
    <property type="entry name" value="HAD_2"/>
    <property type="match status" value="1"/>
</dbReference>